<name>A0A5S6R984_ORYSJ</name>
<dbReference type="AlphaFoldDB" id="A0A5S6R984"/>
<accession>A0A5S6R984</accession>
<proteinExistence type="predicted"/>
<protein>
    <submittedName>
        <fullName evidence="1">Uncharacterized protein</fullName>
    </submittedName>
</protein>
<reference evidence="2" key="2">
    <citation type="journal article" date="2008" name="Nucleic Acids Res.">
        <title>The rice annotation project database (RAP-DB): 2008 update.</title>
        <authorList>
            <consortium name="The rice annotation project (RAP)"/>
        </authorList>
    </citation>
    <scope>GENOME REANNOTATION</scope>
    <source>
        <strain evidence="2">cv. Nipponbare</strain>
    </source>
</reference>
<dbReference type="EMBL" id="AC078948">
    <property type="protein sequence ID" value="AAL31037.1"/>
    <property type="molecule type" value="Genomic_DNA"/>
</dbReference>
<organism evidence="1 2">
    <name type="scientific">Oryza sativa subsp. japonica</name>
    <name type="common">Rice</name>
    <dbReference type="NCBI Taxonomy" id="39947"/>
    <lineage>
        <taxon>Eukaryota</taxon>
        <taxon>Viridiplantae</taxon>
        <taxon>Streptophyta</taxon>
        <taxon>Embryophyta</taxon>
        <taxon>Tracheophyta</taxon>
        <taxon>Spermatophyta</taxon>
        <taxon>Magnoliopsida</taxon>
        <taxon>Liliopsida</taxon>
        <taxon>Poales</taxon>
        <taxon>Poaceae</taxon>
        <taxon>BOP clade</taxon>
        <taxon>Oryzoideae</taxon>
        <taxon>Oryzeae</taxon>
        <taxon>Oryzinae</taxon>
        <taxon>Oryza</taxon>
        <taxon>Oryza sativa</taxon>
    </lineage>
</organism>
<reference evidence="2" key="1">
    <citation type="journal article" date="2005" name="Nature">
        <title>The map-based sequence of the rice genome.</title>
        <authorList>
            <consortium name="International rice genome sequencing project (IRGSP)"/>
            <person name="Matsumoto T."/>
            <person name="Wu J."/>
            <person name="Kanamori H."/>
            <person name="Katayose Y."/>
            <person name="Fujisawa M."/>
            <person name="Namiki N."/>
            <person name="Mizuno H."/>
            <person name="Yamamoto K."/>
            <person name="Antonio B.A."/>
            <person name="Baba T."/>
            <person name="Sakata K."/>
            <person name="Nagamura Y."/>
            <person name="Aoki H."/>
            <person name="Arikawa K."/>
            <person name="Arita K."/>
            <person name="Bito T."/>
            <person name="Chiden Y."/>
            <person name="Fujitsuka N."/>
            <person name="Fukunaka R."/>
            <person name="Hamada M."/>
            <person name="Harada C."/>
            <person name="Hayashi A."/>
            <person name="Hijishita S."/>
            <person name="Honda M."/>
            <person name="Hosokawa S."/>
            <person name="Ichikawa Y."/>
            <person name="Idonuma A."/>
            <person name="Iijima M."/>
            <person name="Ikeda M."/>
            <person name="Ikeno M."/>
            <person name="Ito K."/>
            <person name="Ito S."/>
            <person name="Ito T."/>
            <person name="Ito Y."/>
            <person name="Ito Y."/>
            <person name="Iwabuchi A."/>
            <person name="Kamiya K."/>
            <person name="Karasawa W."/>
            <person name="Kurita K."/>
            <person name="Katagiri S."/>
            <person name="Kikuta A."/>
            <person name="Kobayashi H."/>
            <person name="Kobayashi N."/>
            <person name="Machita K."/>
            <person name="Maehara T."/>
            <person name="Masukawa M."/>
            <person name="Mizubayashi T."/>
            <person name="Mukai Y."/>
            <person name="Nagasaki H."/>
            <person name="Nagata Y."/>
            <person name="Naito S."/>
            <person name="Nakashima M."/>
            <person name="Nakama Y."/>
            <person name="Nakamichi Y."/>
            <person name="Nakamura M."/>
            <person name="Meguro A."/>
            <person name="Negishi M."/>
            <person name="Ohta I."/>
            <person name="Ohta T."/>
            <person name="Okamoto M."/>
            <person name="Ono N."/>
            <person name="Saji S."/>
            <person name="Sakaguchi M."/>
            <person name="Sakai K."/>
            <person name="Shibata M."/>
            <person name="Shimokawa T."/>
            <person name="Song J."/>
            <person name="Takazaki Y."/>
            <person name="Terasawa K."/>
            <person name="Tsugane M."/>
            <person name="Tsuji K."/>
            <person name="Ueda S."/>
            <person name="Waki K."/>
            <person name="Yamagata H."/>
            <person name="Yamamoto M."/>
            <person name="Yamamoto S."/>
            <person name="Yamane H."/>
            <person name="Yoshiki S."/>
            <person name="Yoshihara R."/>
            <person name="Yukawa K."/>
            <person name="Zhong H."/>
            <person name="Yano M."/>
            <person name="Yuan Q."/>
            <person name="Ouyang S."/>
            <person name="Liu J."/>
            <person name="Jones K.M."/>
            <person name="Gansberger K."/>
            <person name="Moffat K."/>
            <person name="Hill J."/>
            <person name="Bera J."/>
            <person name="Fadrosh D."/>
            <person name="Jin S."/>
            <person name="Johri S."/>
            <person name="Kim M."/>
            <person name="Overton L."/>
            <person name="Reardon M."/>
            <person name="Tsitrin T."/>
            <person name="Vuong H."/>
            <person name="Weaver B."/>
            <person name="Ciecko A."/>
            <person name="Tallon L."/>
            <person name="Jackson J."/>
            <person name="Pai G."/>
            <person name="Aken S.V."/>
            <person name="Utterback T."/>
            <person name="Reidmuller S."/>
            <person name="Feldblyum T."/>
            <person name="Hsiao J."/>
            <person name="Zismann V."/>
            <person name="Iobst S."/>
            <person name="de Vazeille A.R."/>
            <person name="Buell C.R."/>
            <person name="Ying K."/>
            <person name="Li Y."/>
            <person name="Lu T."/>
            <person name="Huang Y."/>
            <person name="Zhao Q."/>
            <person name="Feng Q."/>
            <person name="Zhang L."/>
            <person name="Zhu J."/>
            <person name="Weng Q."/>
            <person name="Mu J."/>
            <person name="Lu Y."/>
            <person name="Fan D."/>
            <person name="Liu Y."/>
            <person name="Guan J."/>
            <person name="Zhang Y."/>
            <person name="Yu S."/>
            <person name="Liu X."/>
            <person name="Zhang Y."/>
            <person name="Hong G."/>
            <person name="Han B."/>
            <person name="Choisne N."/>
            <person name="Demange N."/>
            <person name="Orjeda G."/>
            <person name="Samain S."/>
            <person name="Cattolico L."/>
            <person name="Pelletier E."/>
            <person name="Couloux A."/>
            <person name="Segurens B."/>
            <person name="Wincker P."/>
            <person name="D'Hont A."/>
            <person name="Scarpelli C."/>
            <person name="Weissenbach J."/>
            <person name="Salanoubat M."/>
            <person name="Quetier F."/>
            <person name="Yu Y."/>
            <person name="Kim H.R."/>
            <person name="Rambo T."/>
            <person name="Currie J."/>
            <person name="Collura K."/>
            <person name="Luo M."/>
            <person name="Yang T."/>
            <person name="Ammiraju J.S.S."/>
            <person name="Engler F."/>
            <person name="Soderlund C."/>
            <person name="Wing R.A."/>
            <person name="Palmer L.E."/>
            <person name="de la Bastide M."/>
            <person name="Spiegel L."/>
            <person name="Nascimento L."/>
            <person name="Zutavern T."/>
            <person name="O'Shaughnessy A."/>
            <person name="Dike S."/>
            <person name="Dedhia N."/>
            <person name="Preston R."/>
            <person name="Balija V."/>
            <person name="McCombie W.R."/>
            <person name="Chow T."/>
            <person name="Chen H."/>
            <person name="Chung M."/>
            <person name="Chen C."/>
            <person name="Shaw J."/>
            <person name="Wu H."/>
            <person name="Hsiao K."/>
            <person name="Chao Y."/>
            <person name="Chu M."/>
            <person name="Cheng C."/>
            <person name="Hour A."/>
            <person name="Lee P."/>
            <person name="Lin S."/>
            <person name="Lin Y."/>
            <person name="Liou J."/>
            <person name="Liu S."/>
            <person name="Hsing Y."/>
            <person name="Raghuvanshi S."/>
            <person name="Mohanty A."/>
            <person name="Bharti A.K."/>
            <person name="Gaur A."/>
            <person name="Gupta V."/>
            <person name="Kumar D."/>
            <person name="Ravi V."/>
            <person name="Vij S."/>
            <person name="Kapur A."/>
            <person name="Khurana P."/>
            <person name="Khurana P."/>
            <person name="Khurana J.P."/>
            <person name="Tyagi A.K."/>
            <person name="Gaikwad K."/>
            <person name="Singh A."/>
            <person name="Dalal V."/>
            <person name="Srivastava S."/>
            <person name="Dixit A."/>
            <person name="Pal A.K."/>
            <person name="Ghazi I.A."/>
            <person name="Yadav M."/>
            <person name="Pandit A."/>
            <person name="Bhargava A."/>
            <person name="Sureshbabu K."/>
            <person name="Batra K."/>
            <person name="Sharma T.R."/>
            <person name="Mohapatra T."/>
            <person name="Singh N.K."/>
            <person name="Messing J."/>
            <person name="Nelson A.B."/>
            <person name="Fuks G."/>
            <person name="Kavchok S."/>
            <person name="Keizer G."/>
            <person name="Linton E."/>
            <person name="Llaca V."/>
            <person name="Song R."/>
            <person name="Tanyolac B."/>
            <person name="Young S."/>
            <person name="Ho-Il K."/>
            <person name="Hahn J.H."/>
            <person name="Sangsakoo G."/>
            <person name="Vanavichit A."/>
            <person name="de Mattos Luiz.A.T."/>
            <person name="Zimmer P.D."/>
            <person name="Malone G."/>
            <person name="Dellagostin O."/>
            <person name="de Oliveira A.C."/>
            <person name="Bevan M."/>
            <person name="Bancroft I."/>
            <person name="Minx P."/>
            <person name="Cordum H."/>
            <person name="Wilson R."/>
            <person name="Cheng Z."/>
            <person name="Jin W."/>
            <person name="Jiang J."/>
            <person name="Leong S.A."/>
            <person name="Iwama H."/>
            <person name="Gojobori T."/>
            <person name="Itoh T."/>
            <person name="Niimura Y."/>
            <person name="Fujii Y."/>
            <person name="Habara T."/>
            <person name="Sakai H."/>
            <person name="Sato Y."/>
            <person name="Wilson G."/>
            <person name="Kumar K."/>
            <person name="McCouch S."/>
            <person name="Juretic N."/>
            <person name="Hoen D."/>
            <person name="Wright S."/>
            <person name="Bruskiewich R."/>
            <person name="Bureau T."/>
            <person name="Miyao A."/>
            <person name="Hirochika H."/>
            <person name="Nishikawa T."/>
            <person name="Kadowaki K."/>
            <person name="Sugiura M."/>
            <person name="Burr B."/>
            <person name="Sasaki T."/>
        </authorList>
    </citation>
    <scope>NUCLEOTIDE SEQUENCE [LARGE SCALE GENOMIC DNA]</scope>
    <source>
        <strain evidence="2">cv. Nipponbare</strain>
    </source>
</reference>
<gene>
    <name evidence="1" type="ORF">OSJNBa0001K12.20</name>
</gene>
<evidence type="ECO:0000313" key="2">
    <source>
        <dbReference type="Proteomes" id="UP000000763"/>
    </source>
</evidence>
<dbReference type="Proteomes" id="UP000000763">
    <property type="component" value="Chromosome 10"/>
</dbReference>
<sequence length="53" mass="6359">MANGFDGSLHCPSLHRFEEKDYLVVDYESHFRPPNQQQLDRLPQILYWCDYGE</sequence>
<evidence type="ECO:0000313" key="1">
    <source>
        <dbReference type="EMBL" id="AAL31037.1"/>
    </source>
</evidence>